<keyword evidence="4 6" id="KW-0694">RNA-binding</keyword>
<evidence type="ECO:0000256" key="1">
    <source>
        <dbReference type="ARBA" id="ARBA00009860"/>
    </source>
</evidence>
<dbReference type="EMBL" id="HBFN01021507">
    <property type="protein sequence ID" value="CAD8798887.1"/>
    <property type="molecule type" value="Transcribed_RNA"/>
</dbReference>
<evidence type="ECO:0000313" key="8">
    <source>
        <dbReference type="EMBL" id="CAD8798887.1"/>
    </source>
</evidence>
<evidence type="ECO:0000256" key="5">
    <source>
        <dbReference type="ARBA" id="ARBA00022917"/>
    </source>
</evidence>
<protein>
    <recommendedName>
        <fullName evidence="9">mRNA cap-binding protein</fullName>
    </recommendedName>
</protein>
<accession>A0A7S0VVQ5</accession>
<dbReference type="Pfam" id="PF01652">
    <property type="entry name" value="IF4E"/>
    <property type="match status" value="1"/>
</dbReference>
<organism evidence="8">
    <name type="scientific">Hemiselmis tepida</name>
    <dbReference type="NCBI Taxonomy" id="464990"/>
    <lineage>
        <taxon>Eukaryota</taxon>
        <taxon>Cryptophyceae</taxon>
        <taxon>Cryptomonadales</taxon>
        <taxon>Hemiselmidaceae</taxon>
        <taxon>Hemiselmis</taxon>
    </lineage>
</organism>
<feature type="region of interest" description="Disordered" evidence="7">
    <location>
        <begin position="1"/>
        <end position="27"/>
    </location>
</feature>
<dbReference type="PANTHER" id="PTHR11960:SF8">
    <property type="entry name" value="EUKARYOTIC TRANSLATION INITIATION FACTOR 4E1-RELATED"/>
    <property type="match status" value="1"/>
</dbReference>
<dbReference type="SUPFAM" id="SSF55418">
    <property type="entry name" value="eIF4e-like"/>
    <property type="match status" value="1"/>
</dbReference>
<keyword evidence="2 6" id="KW-0396">Initiation factor</keyword>
<keyword evidence="5 6" id="KW-0648">Protein biosynthesis</keyword>
<name>A0A7S0VVQ5_9CRYP</name>
<dbReference type="Gene3D" id="3.30.760.10">
    <property type="entry name" value="RNA Cap, Translation Initiation Factor Eif4e"/>
    <property type="match status" value="1"/>
</dbReference>
<dbReference type="InterPro" id="IPR001040">
    <property type="entry name" value="TIF_eIF_4E"/>
</dbReference>
<dbReference type="GO" id="GO:0006417">
    <property type="term" value="P:regulation of translation"/>
    <property type="evidence" value="ECO:0007669"/>
    <property type="project" value="UniProtKB-KW"/>
</dbReference>
<reference evidence="8" key="1">
    <citation type="submission" date="2021-01" db="EMBL/GenBank/DDBJ databases">
        <authorList>
            <person name="Corre E."/>
            <person name="Pelletier E."/>
            <person name="Niang G."/>
            <person name="Scheremetjew M."/>
            <person name="Finn R."/>
            <person name="Kale V."/>
            <person name="Holt S."/>
            <person name="Cochrane G."/>
            <person name="Meng A."/>
            <person name="Brown T."/>
            <person name="Cohen L."/>
        </authorList>
    </citation>
    <scope>NUCLEOTIDE SEQUENCE</scope>
    <source>
        <strain evidence="8">CCMP443</strain>
    </source>
</reference>
<dbReference type="PANTHER" id="PTHR11960">
    <property type="entry name" value="EUKARYOTIC TRANSLATION INITIATION FACTOR 4E RELATED"/>
    <property type="match status" value="1"/>
</dbReference>
<sequence length="221" mass="23841">MATGLSVDVGAGGAGGEGGTAPPGDGITHPLQNQWVLWFDNPVKRLGAKDWSSNLKKVATFDNVEDFWGVFNNVRPPSRLNPGSNYHLFKTGIEPMWEHPANEVGGKWTYSIPKKDGKKVIDDMWLYSALALIGENLDSGEELCGAVISLRKAGDRVAVWTRNADQEAAVMEIGGQFKAAISECLQGEVPAGSIEYHVHNDALQSMKDKAGAGKKTAKYTL</sequence>
<dbReference type="GO" id="GO:0003743">
    <property type="term" value="F:translation initiation factor activity"/>
    <property type="evidence" value="ECO:0007669"/>
    <property type="project" value="UniProtKB-KW"/>
</dbReference>
<evidence type="ECO:0000256" key="7">
    <source>
        <dbReference type="SAM" id="MobiDB-lite"/>
    </source>
</evidence>
<evidence type="ECO:0000256" key="2">
    <source>
        <dbReference type="ARBA" id="ARBA00022540"/>
    </source>
</evidence>
<comment type="similarity">
    <text evidence="1 6">Belongs to the eukaryotic initiation factor 4E family.</text>
</comment>
<evidence type="ECO:0000256" key="3">
    <source>
        <dbReference type="ARBA" id="ARBA00022845"/>
    </source>
</evidence>
<evidence type="ECO:0000256" key="4">
    <source>
        <dbReference type="ARBA" id="ARBA00022884"/>
    </source>
</evidence>
<gene>
    <name evidence="8" type="ORF">HTEP1355_LOCUS12528</name>
</gene>
<dbReference type="GO" id="GO:0016281">
    <property type="term" value="C:eukaryotic translation initiation factor 4F complex"/>
    <property type="evidence" value="ECO:0007669"/>
    <property type="project" value="TreeGrafter"/>
</dbReference>
<keyword evidence="3" id="KW-0810">Translation regulation</keyword>
<proteinExistence type="inferred from homology"/>
<evidence type="ECO:0000256" key="6">
    <source>
        <dbReference type="RuleBase" id="RU004374"/>
    </source>
</evidence>
<dbReference type="InterPro" id="IPR023398">
    <property type="entry name" value="TIF_eIF4e-like"/>
</dbReference>
<dbReference type="AlphaFoldDB" id="A0A7S0VVQ5"/>
<dbReference type="GO" id="GO:0000340">
    <property type="term" value="F:RNA 7-methylguanosine cap binding"/>
    <property type="evidence" value="ECO:0007669"/>
    <property type="project" value="TreeGrafter"/>
</dbReference>
<evidence type="ECO:0008006" key="9">
    <source>
        <dbReference type="Google" id="ProtNLM"/>
    </source>
</evidence>
<feature type="compositionally biased region" description="Gly residues" evidence="7">
    <location>
        <begin position="10"/>
        <end position="21"/>
    </location>
</feature>